<dbReference type="Pfam" id="PF02701">
    <property type="entry name" value="Zn_ribbon_Dof"/>
    <property type="match status" value="1"/>
</dbReference>
<accession>A0A8T0KKE7</accession>
<evidence type="ECO:0000256" key="7">
    <source>
        <dbReference type="ARBA" id="ARBA00023242"/>
    </source>
</evidence>
<evidence type="ECO:0000313" key="9">
    <source>
        <dbReference type="EMBL" id="KAG2399569.1"/>
    </source>
</evidence>
<feature type="domain" description="Dof-type" evidence="8">
    <location>
        <begin position="29"/>
        <end position="54"/>
    </location>
</feature>
<evidence type="ECO:0000256" key="3">
    <source>
        <dbReference type="ARBA" id="ARBA00022833"/>
    </source>
</evidence>
<proteinExistence type="predicted"/>
<keyword evidence="2" id="KW-0863">Zinc-finger</keyword>
<evidence type="ECO:0000259" key="8">
    <source>
        <dbReference type="Pfam" id="PF02701"/>
    </source>
</evidence>
<dbReference type="EMBL" id="JABFOF010000004">
    <property type="protein sequence ID" value="KAG2399569.1"/>
    <property type="molecule type" value="Genomic_DNA"/>
</dbReference>
<keyword evidence="1" id="KW-0479">Metal-binding</keyword>
<keyword evidence="5" id="KW-0238">DNA-binding</keyword>
<gene>
    <name evidence="9" type="ORF">HKW66_Vig0105780</name>
</gene>
<dbReference type="GO" id="GO:0003677">
    <property type="term" value="F:DNA binding"/>
    <property type="evidence" value="ECO:0007669"/>
    <property type="project" value="UniProtKB-KW"/>
</dbReference>
<comment type="caution">
    <text evidence="9">The sequence shown here is derived from an EMBL/GenBank/DDBJ whole genome shotgun (WGS) entry which is preliminary data.</text>
</comment>
<keyword evidence="6" id="KW-0804">Transcription</keyword>
<reference evidence="9 10" key="1">
    <citation type="submission" date="2020-05" db="EMBL/GenBank/DDBJ databases">
        <title>Vigna angularis (adzuki bean) Var. LongXiaoDou No. 4 denovo assembly.</title>
        <authorList>
            <person name="Xiang H."/>
        </authorList>
    </citation>
    <scope>NUCLEOTIDE SEQUENCE [LARGE SCALE GENOMIC DNA]</scope>
    <source>
        <tissue evidence="9">Leaf</tissue>
    </source>
</reference>
<dbReference type="InterPro" id="IPR045174">
    <property type="entry name" value="Dof"/>
</dbReference>
<keyword evidence="3" id="KW-0862">Zinc</keyword>
<evidence type="ECO:0000256" key="2">
    <source>
        <dbReference type="ARBA" id="ARBA00022771"/>
    </source>
</evidence>
<evidence type="ECO:0000256" key="4">
    <source>
        <dbReference type="ARBA" id="ARBA00023015"/>
    </source>
</evidence>
<dbReference type="GO" id="GO:0008270">
    <property type="term" value="F:zinc ion binding"/>
    <property type="evidence" value="ECO:0007669"/>
    <property type="project" value="UniProtKB-KW"/>
</dbReference>
<evidence type="ECO:0000256" key="1">
    <source>
        <dbReference type="ARBA" id="ARBA00022723"/>
    </source>
</evidence>
<evidence type="ECO:0000256" key="5">
    <source>
        <dbReference type="ARBA" id="ARBA00023125"/>
    </source>
</evidence>
<organism evidence="9 10">
    <name type="scientific">Phaseolus angularis</name>
    <name type="common">Azuki bean</name>
    <name type="synonym">Vigna angularis</name>
    <dbReference type="NCBI Taxonomy" id="3914"/>
    <lineage>
        <taxon>Eukaryota</taxon>
        <taxon>Viridiplantae</taxon>
        <taxon>Streptophyta</taxon>
        <taxon>Embryophyta</taxon>
        <taxon>Tracheophyta</taxon>
        <taxon>Spermatophyta</taxon>
        <taxon>Magnoliopsida</taxon>
        <taxon>eudicotyledons</taxon>
        <taxon>Gunneridae</taxon>
        <taxon>Pentapetalae</taxon>
        <taxon>rosids</taxon>
        <taxon>fabids</taxon>
        <taxon>Fabales</taxon>
        <taxon>Fabaceae</taxon>
        <taxon>Papilionoideae</taxon>
        <taxon>50 kb inversion clade</taxon>
        <taxon>NPAAA clade</taxon>
        <taxon>indigoferoid/millettioid clade</taxon>
        <taxon>Phaseoleae</taxon>
        <taxon>Vigna</taxon>
    </lineage>
</organism>
<dbReference type="Proteomes" id="UP000743370">
    <property type="component" value="Unassembled WGS sequence"/>
</dbReference>
<protein>
    <submittedName>
        <fullName evidence="9">Dof zinc finger protein</fullName>
    </submittedName>
</protein>
<evidence type="ECO:0000313" key="10">
    <source>
        <dbReference type="Proteomes" id="UP000743370"/>
    </source>
</evidence>
<keyword evidence="7" id="KW-0539">Nucleus</keyword>
<name>A0A8T0KKE7_PHAAN</name>
<dbReference type="InterPro" id="IPR003851">
    <property type="entry name" value="Znf_Dof"/>
</dbReference>
<dbReference type="PANTHER" id="PTHR31992">
    <property type="entry name" value="DOF ZINC FINGER PROTEIN DOF1.4-RELATED"/>
    <property type="match status" value="1"/>
</dbReference>
<keyword evidence="4" id="KW-0805">Transcription regulation</keyword>
<sequence length="139" mass="15232">MEILDDDRVGFENVIVYALNLKNDGAGMTCRRYWTKGGALRNVPIGGGCWKNKNIGVANSIVASESGSGPNLERICSGSGADLDEAGGEGWTNLAVDLDEADMERICSGSMMFSKQEKYIVDSIGFYSVLLSHWFYRYN</sequence>
<dbReference type="PANTHER" id="PTHR31992:SF313">
    <property type="entry name" value="DOF ZINC FINGER PROTEIN DOF5.7"/>
    <property type="match status" value="1"/>
</dbReference>
<dbReference type="AlphaFoldDB" id="A0A8T0KKE7"/>
<dbReference type="GO" id="GO:0003700">
    <property type="term" value="F:DNA-binding transcription factor activity"/>
    <property type="evidence" value="ECO:0007669"/>
    <property type="project" value="InterPro"/>
</dbReference>
<evidence type="ECO:0000256" key="6">
    <source>
        <dbReference type="ARBA" id="ARBA00023163"/>
    </source>
</evidence>